<dbReference type="InterPro" id="IPR015655">
    <property type="entry name" value="PP2C"/>
</dbReference>
<dbReference type="InterPro" id="IPR001932">
    <property type="entry name" value="PPM-type_phosphatase-like_dom"/>
</dbReference>
<feature type="domain" description="PPM-type phosphatase" evidence="1">
    <location>
        <begin position="134"/>
        <end position="654"/>
    </location>
</feature>
<dbReference type="InParanoid" id="A0A3Q0KPR8"/>
<evidence type="ECO:0000313" key="3">
    <source>
        <dbReference type="WBParaSite" id="Smp_149000.1"/>
    </source>
</evidence>
<evidence type="ECO:0000259" key="1">
    <source>
        <dbReference type="PROSITE" id="PS51746"/>
    </source>
</evidence>
<dbReference type="ExpressionAtlas" id="A0A3Q0KPR8">
    <property type="expression patterns" value="baseline"/>
</dbReference>
<protein>
    <submittedName>
        <fullName evidence="3">Protein phosphatase 2C, putative</fullName>
    </submittedName>
</protein>
<dbReference type="PANTHER" id="PTHR47992">
    <property type="entry name" value="PROTEIN PHOSPHATASE"/>
    <property type="match status" value="1"/>
</dbReference>
<evidence type="ECO:0000313" key="2">
    <source>
        <dbReference type="Proteomes" id="UP000008854"/>
    </source>
</evidence>
<dbReference type="AlphaFoldDB" id="A0A3Q0KPR8"/>
<dbReference type="STRING" id="6183.A0A3Q0KPR8"/>
<dbReference type="Gene3D" id="3.60.40.10">
    <property type="entry name" value="PPM-type phosphatase domain"/>
    <property type="match status" value="2"/>
</dbReference>
<dbReference type="Pfam" id="PF00481">
    <property type="entry name" value="PP2C"/>
    <property type="match status" value="1"/>
</dbReference>
<reference evidence="2" key="1">
    <citation type="journal article" date="2012" name="PLoS Negl. Trop. Dis.">
        <title>A systematically improved high quality genome and transcriptome of the human blood fluke Schistosoma mansoni.</title>
        <authorList>
            <person name="Protasio A.V."/>
            <person name="Tsai I.J."/>
            <person name="Babbage A."/>
            <person name="Nichol S."/>
            <person name="Hunt M."/>
            <person name="Aslett M.A."/>
            <person name="De Silva N."/>
            <person name="Velarde G.S."/>
            <person name="Anderson T.J."/>
            <person name="Clark R.C."/>
            <person name="Davidson C."/>
            <person name="Dillon G.P."/>
            <person name="Holroyd N.E."/>
            <person name="LoVerde P.T."/>
            <person name="Lloyd C."/>
            <person name="McQuillan J."/>
            <person name="Oliveira G."/>
            <person name="Otto T.D."/>
            <person name="Parker-Manuel S.J."/>
            <person name="Quail M.A."/>
            <person name="Wilson R.A."/>
            <person name="Zerlotini A."/>
            <person name="Dunne D.W."/>
            <person name="Berriman M."/>
        </authorList>
    </citation>
    <scope>NUCLEOTIDE SEQUENCE [LARGE SCALE GENOMIC DNA]</scope>
    <source>
        <strain evidence="2">Puerto Rican</strain>
    </source>
</reference>
<keyword evidence="2" id="KW-1185">Reference proteome</keyword>
<organism evidence="2 3">
    <name type="scientific">Schistosoma mansoni</name>
    <name type="common">Blood fluke</name>
    <dbReference type="NCBI Taxonomy" id="6183"/>
    <lineage>
        <taxon>Eukaryota</taxon>
        <taxon>Metazoa</taxon>
        <taxon>Spiralia</taxon>
        <taxon>Lophotrochozoa</taxon>
        <taxon>Platyhelminthes</taxon>
        <taxon>Trematoda</taxon>
        <taxon>Digenea</taxon>
        <taxon>Strigeidida</taxon>
        <taxon>Schistosomatoidea</taxon>
        <taxon>Schistosomatidae</taxon>
        <taxon>Schistosoma</taxon>
    </lineage>
</organism>
<reference evidence="3" key="2">
    <citation type="submission" date="2018-12" db="UniProtKB">
        <authorList>
            <consortium name="WormBaseParasite"/>
        </authorList>
    </citation>
    <scope>IDENTIFICATION</scope>
    <source>
        <strain evidence="3">Puerto Rican</strain>
    </source>
</reference>
<dbReference type="SMART" id="SM00332">
    <property type="entry name" value="PP2Cc"/>
    <property type="match status" value="1"/>
</dbReference>
<name>A0A3Q0KPR8_SCHMA</name>
<dbReference type="InterPro" id="IPR036457">
    <property type="entry name" value="PPM-type-like_dom_sf"/>
</dbReference>
<dbReference type="SUPFAM" id="SSF81606">
    <property type="entry name" value="PP2C-like"/>
    <property type="match status" value="2"/>
</dbReference>
<dbReference type="GO" id="GO:0004722">
    <property type="term" value="F:protein serine/threonine phosphatase activity"/>
    <property type="evidence" value="ECO:0007669"/>
    <property type="project" value="InterPro"/>
</dbReference>
<dbReference type="Proteomes" id="UP000008854">
    <property type="component" value="Unassembled WGS sequence"/>
</dbReference>
<sequence length="753" mass="84960">MDDLQKAVILMATKLSVHNSKPLCNAEVVTVRCRHVVKHIPKRYVMAYILSLAQKQCLNLEKESFSFLSYVPEVWINLVDVIRSINSDNYDFGYIQTIALESLKKAIKLCHDTIDKTLCQYYYSRASLNSINLLLDTHSIVNRRRRQEDRWFAVADLLSYVPSYKSHIDQSYLTDFSPIAAFGIFDGHNGPEVAEHCSHLTPYLLSIELQRHILSSSSSINRNYSKCIPDILAEIFHRLNESVNSGRAQKLWNSGTTATVCAFAGDTICTAWVGDSQAWLIFPYTNDINDDGIINHNNILKNNFNCCNSSVQENKNDDRTTNTISSSSFHESPERISVLMEIPSSDKNFINNNNNNNNTRVIKSTSLNIMPDRLPSSLCNGSIPTSQSASIIERRHYQKQNTQQSTVEVKQFTEDSSSLLMNQENSMHNNSNNNDEMDINEYLGIALTDCLHRPESPSEFVSVLRTGGSILTEVGSENSSSVENKIFYSHSPKDSMINLAVTRGIKENTPNNNCFSRCISIPPLDNPSLVDCRVGCLSSVSRSIGDDETAVGLNALPSITIWSAPEQQQQSMHHRNKIIRTTSMPLCLIMASDGLWDVPCCSGTEISLMAWHWYKEHIYYKKVCKNHHSFSEFLVNLAVQNGASDNITCSVIWLHKWKPTKLKGWTVDCHSLASSSLVRWPRHSRVTSLVNINSPTDVLVRGPRKCIPSKMPQLVSQRSYSLNNIFDRDLSIPRYSSPPRDIVYHQPDCISSD</sequence>
<proteinExistence type="predicted"/>
<accession>A0A3Q0KPR8</accession>
<dbReference type="WBParaSite" id="Smp_149000.1">
    <property type="protein sequence ID" value="Smp_149000.1"/>
    <property type="gene ID" value="Smp_149000"/>
</dbReference>
<dbReference type="PROSITE" id="PS51746">
    <property type="entry name" value="PPM_2"/>
    <property type="match status" value="1"/>
</dbReference>